<dbReference type="PANTHER" id="PTHR14359">
    <property type="entry name" value="HOMO-OLIGOMERIC FLAVIN CONTAINING CYS DECARBOXYLASE FAMILY"/>
    <property type="match status" value="1"/>
</dbReference>
<name>A0A377RTR3_9BURK</name>
<dbReference type="Gene3D" id="3.40.50.1950">
    <property type="entry name" value="Flavin prenyltransferase-like"/>
    <property type="match status" value="1"/>
</dbReference>
<reference evidence="2 3" key="1">
    <citation type="submission" date="2019-06" db="EMBL/GenBank/DDBJ databases">
        <title>Genome sequence of Janthinobacterium lividum UCD_MED1.</title>
        <authorList>
            <person name="De Leon M.E."/>
            <person name="Jospin G."/>
        </authorList>
    </citation>
    <scope>NUCLEOTIDE SEQUENCE [LARGE SCALE GENOMIC DNA]</scope>
    <source>
        <strain evidence="2 3">UCD_MED1</strain>
    </source>
</reference>
<comment type="caution">
    <text evidence="2">The sequence shown here is derived from an EMBL/GenBank/DDBJ whole genome shotgun (WGS) entry which is preliminary data.</text>
</comment>
<evidence type="ECO:0000259" key="1">
    <source>
        <dbReference type="Pfam" id="PF02441"/>
    </source>
</evidence>
<protein>
    <submittedName>
        <fullName evidence="2">Flavoprotein</fullName>
    </submittedName>
</protein>
<organism evidence="2 3">
    <name type="scientific">Janthinobacterium lividum</name>
    <dbReference type="NCBI Taxonomy" id="29581"/>
    <lineage>
        <taxon>Bacteria</taxon>
        <taxon>Pseudomonadati</taxon>
        <taxon>Pseudomonadota</taxon>
        <taxon>Betaproteobacteria</taxon>
        <taxon>Burkholderiales</taxon>
        <taxon>Oxalobacteraceae</taxon>
        <taxon>Janthinobacterium</taxon>
    </lineage>
</organism>
<feature type="domain" description="Flavoprotein" evidence="1">
    <location>
        <begin position="11"/>
        <end position="157"/>
    </location>
</feature>
<dbReference type="GO" id="GO:0071513">
    <property type="term" value="C:phosphopantothenoylcysteine decarboxylase complex"/>
    <property type="evidence" value="ECO:0007669"/>
    <property type="project" value="TreeGrafter"/>
</dbReference>
<evidence type="ECO:0000313" key="2">
    <source>
        <dbReference type="EMBL" id="TNC78577.1"/>
    </source>
</evidence>
<dbReference type="SUPFAM" id="SSF52507">
    <property type="entry name" value="Homo-oligomeric flavin-containing Cys decarboxylases, HFCD"/>
    <property type="match status" value="1"/>
</dbReference>
<dbReference type="AlphaFoldDB" id="A0A377RTR3"/>
<evidence type="ECO:0000313" key="3">
    <source>
        <dbReference type="Proteomes" id="UP000305681"/>
    </source>
</evidence>
<dbReference type="InterPro" id="IPR036551">
    <property type="entry name" value="Flavin_trans-like"/>
</dbReference>
<proteinExistence type="predicted"/>
<dbReference type="GO" id="GO:0015937">
    <property type="term" value="P:coenzyme A biosynthetic process"/>
    <property type="evidence" value="ECO:0007669"/>
    <property type="project" value="TreeGrafter"/>
</dbReference>
<dbReference type="GO" id="GO:0004633">
    <property type="term" value="F:phosphopantothenoylcysteine decarboxylase activity"/>
    <property type="evidence" value="ECO:0007669"/>
    <property type="project" value="TreeGrafter"/>
</dbReference>
<dbReference type="GO" id="GO:0010181">
    <property type="term" value="F:FMN binding"/>
    <property type="evidence" value="ECO:0007669"/>
    <property type="project" value="TreeGrafter"/>
</dbReference>
<dbReference type="Proteomes" id="UP000305681">
    <property type="component" value="Unassembled WGS sequence"/>
</dbReference>
<dbReference type="Pfam" id="PF02441">
    <property type="entry name" value="Flavoprotein"/>
    <property type="match status" value="1"/>
</dbReference>
<dbReference type="InterPro" id="IPR003382">
    <property type="entry name" value="Flavoprotein"/>
</dbReference>
<dbReference type="PANTHER" id="PTHR14359:SF6">
    <property type="entry name" value="PHOSPHOPANTOTHENOYLCYSTEINE DECARBOXYLASE"/>
    <property type="match status" value="1"/>
</dbReference>
<dbReference type="RefSeq" id="WP_128142725.1">
    <property type="nucleotide sequence ID" value="NZ_UGJG01000004.1"/>
</dbReference>
<dbReference type="EMBL" id="VDGE01000001">
    <property type="protein sequence ID" value="TNC78577.1"/>
    <property type="molecule type" value="Genomic_DNA"/>
</dbReference>
<gene>
    <name evidence="2" type="ORF">FHI69_04650</name>
</gene>
<accession>A0A377RTR3</accession>
<sequence length="202" mass="22146">METSINKHKPRILIGVTGSLDSTLLPNYLRIIKDHLDCELSVLMTPNATNFLKPESIALYVDRVISGERPQDWPTDKPGRLAAEHDLLLVLPATANTLAAVANGFSGNRLTTVILAATFPVLLFPVMGGPMLAKPAVQRNLAQLREDGYIIIDPVWRDHFDPLLERMHGHHSLPSPEQVLALLRERFPASGVQRLALTGAAA</sequence>